<dbReference type="Proteomes" id="UP000006727">
    <property type="component" value="Chromosome 23"/>
</dbReference>
<dbReference type="EnsemblPlants" id="Pp3c23_13910V3.2">
    <property type="protein sequence ID" value="Pp3c23_13910V3.2"/>
    <property type="gene ID" value="Pp3c23_13910"/>
</dbReference>
<dbReference type="Gramene" id="Pp3c23_13910V3.1">
    <property type="protein sequence ID" value="Pp3c23_13910V3.1"/>
    <property type="gene ID" value="Pp3c23_13910"/>
</dbReference>
<reference evidence="2 4" key="2">
    <citation type="journal article" date="2018" name="Plant J.">
        <title>The Physcomitrella patens chromosome-scale assembly reveals moss genome structure and evolution.</title>
        <authorList>
            <person name="Lang D."/>
            <person name="Ullrich K.K."/>
            <person name="Murat F."/>
            <person name="Fuchs J."/>
            <person name="Jenkins J."/>
            <person name="Haas F.B."/>
            <person name="Piednoel M."/>
            <person name="Gundlach H."/>
            <person name="Van Bel M."/>
            <person name="Meyberg R."/>
            <person name="Vives C."/>
            <person name="Morata J."/>
            <person name="Symeonidi A."/>
            <person name="Hiss M."/>
            <person name="Muchero W."/>
            <person name="Kamisugi Y."/>
            <person name="Saleh O."/>
            <person name="Blanc G."/>
            <person name="Decker E.L."/>
            <person name="van Gessel N."/>
            <person name="Grimwood J."/>
            <person name="Hayes R.D."/>
            <person name="Graham S.W."/>
            <person name="Gunter L.E."/>
            <person name="McDaniel S.F."/>
            <person name="Hoernstein S.N.W."/>
            <person name="Larsson A."/>
            <person name="Li F.W."/>
            <person name="Perroud P.F."/>
            <person name="Phillips J."/>
            <person name="Ranjan P."/>
            <person name="Rokshar D.S."/>
            <person name="Rothfels C.J."/>
            <person name="Schneider L."/>
            <person name="Shu S."/>
            <person name="Stevenson D.W."/>
            <person name="Thummler F."/>
            <person name="Tillich M."/>
            <person name="Villarreal Aguilar J.C."/>
            <person name="Widiez T."/>
            <person name="Wong G.K."/>
            <person name="Wymore A."/>
            <person name="Zhang Y."/>
            <person name="Zimmer A.D."/>
            <person name="Quatrano R.S."/>
            <person name="Mayer K.F.X."/>
            <person name="Goodstein D."/>
            <person name="Casacuberta J.M."/>
            <person name="Vandepoele K."/>
            <person name="Reski R."/>
            <person name="Cuming A.C."/>
            <person name="Tuskan G.A."/>
            <person name="Maumus F."/>
            <person name="Salse J."/>
            <person name="Schmutz J."/>
            <person name="Rensing S.A."/>
        </authorList>
    </citation>
    <scope>NUCLEOTIDE SEQUENCE [LARGE SCALE GENOMIC DNA]</scope>
    <source>
        <strain evidence="3 4">cv. Gransden 2004</strain>
    </source>
</reference>
<keyword evidence="1" id="KW-0812">Transmembrane</keyword>
<feature type="transmembrane region" description="Helical" evidence="1">
    <location>
        <begin position="162"/>
        <end position="180"/>
    </location>
</feature>
<accession>A0A2K1IJA0</accession>
<reference evidence="2 4" key="1">
    <citation type="journal article" date="2008" name="Science">
        <title>The Physcomitrella genome reveals evolutionary insights into the conquest of land by plants.</title>
        <authorList>
            <person name="Rensing S."/>
            <person name="Lang D."/>
            <person name="Zimmer A."/>
            <person name="Terry A."/>
            <person name="Salamov A."/>
            <person name="Shapiro H."/>
            <person name="Nishiyama T."/>
            <person name="Perroud P.-F."/>
            <person name="Lindquist E."/>
            <person name="Kamisugi Y."/>
            <person name="Tanahashi T."/>
            <person name="Sakakibara K."/>
            <person name="Fujita T."/>
            <person name="Oishi K."/>
            <person name="Shin-I T."/>
            <person name="Kuroki Y."/>
            <person name="Toyoda A."/>
            <person name="Suzuki Y."/>
            <person name="Hashimoto A."/>
            <person name="Yamaguchi K."/>
            <person name="Sugano A."/>
            <person name="Kohara Y."/>
            <person name="Fujiyama A."/>
            <person name="Anterola A."/>
            <person name="Aoki S."/>
            <person name="Ashton N."/>
            <person name="Barbazuk W.B."/>
            <person name="Barker E."/>
            <person name="Bennetzen J."/>
            <person name="Bezanilla M."/>
            <person name="Blankenship R."/>
            <person name="Cho S.H."/>
            <person name="Dutcher S."/>
            <person name="Estelle M."/>
            <person name="Fawcett J.A."/>
            <person name="Gundlach H."/>
            <person name="Hanada K."/>
            <person name="Heyl A."/>
            <person name="Hicks K.A."/>
            <person name="Hugh J."/>
            <person name="Lohr M."/>
            <person name="Mayer K."/>
            <person name="Melkozernov A."/>
            <person name="Murata T."/>
            <person name="Nelson D."/>
            <person name="Pils B."/>
            <person name="Prigge M."/>
            <person name="Reiss B."/>
            <person name="Renner T."/>
            <person name="Rombauts S."/>
            <person name="Rushton P."/>
            <person name="Sanderfoot A."/>
            <person name="Schween G."/>
            <person name="Shiu S.-H."/>
            <person name="Stueber K."/>
            <person name="Theodoulou F.L."/>
            <person name="Tu H."/>
            <person name="Van de Peer Y."/>
            <person name="Verrier P.J."/>
            <person name="Waters E."/>
            <person name="Wood A."/>
            <person name="Yang L."/>
            <person name="Cove D."/>
            <person name="Cuming A."/>
            <person name="Hasebe M."/>
            <person name="Lucas S."/>
            <person name="Mishler D.B."/>
            <person name="Reski R."/>
            <person name="Grigoriev I."/>
            <person name="Quatrano R.S."/>
            <person name="Boore J.L."/>
        </authorList>
    </citation>
    <scope>NUCLEOTIDE SEQUENCE [LARGE SCALE GENOMIC DNA]</scope>
    <source>
        <strain evidence="3 4">cv. Gransden 2004</strain>
    </source>
</reference>
<feature type="transmembrane region" description="Helical" evidence="1">
    <location>
        <begin position="236"/>
        <end position="259"/>
    </location>
</feature>
<dbReference type="AlphaFoldDB" id="A0A2K1IJA0"/>
<name>A0A2K1IJA0_PHYPA</name>
<proteinExistence type="predicted"/>
<protein>
    <submittedName>
        <fullName evidence="2 3">Uncharacterized protein</fullName>
    </submittedName>
</protein>
<dbReference type="PaxDb" id="3218-PP1S294_73V6.2"/>
<dbReference type="PANTHER" id="PTHR33287:SF11">
    <property type="entry name" value="OS03G0778400 PROTEIN"/>
    <property type="match status" value="1"/>
</dbReference>
<dbReference type="PANTHER" id="PTHR33287">
    <property type="entry name" value="OS03G0453550 PROTEIN"/>
    <property type="match status" value="1"/>
</dbReference>
<evidence type="ECO:0000313" key="3">
    <source>
        <dbReference type="EnsemblPlants" id="Pp3c23_13910V3.1"/>
    </source>
</evidence>
<sequence>MATGIDVGQLQRKVDELQSKIETYELQRKVDVDRLQSEVDRLRIDVGADPRLSEVDVDQLEREAERATSNDAPLKERNNYEKIKALLWIKDQRTPPVYREALEEWDKKSIVVASSIERKTKQVESLKNEIYNLVGFYSVFQGVVFTAVAQGNEHFFTCSKCFIAIVLSILASVVSFVGVWQKHQKIQYLEDKLEEDHVYKKELDSRESRLRSDCENFRFANLSNCRSPGKRKKTTVSVFISSAALFAFAAFFPFSHYWILCKH</sequence>
<gene>
    <name evidence="3" type="primary">LOC112275642</name>
    <name evidence="2" type="ORF">PHYPA_028046</name>
</gene>
<keyword evidence="1" id="KW-1133">Transmembrane helix</keyword>
<evidence type="ECO:0000256" key="1">
    <source>
        <dbReference type="SAM" id="Phobius"/>
    </source>
</evidence>
<feature type="transmembrane region" description="Helical" evidence="1">
    <location>
        <begin position="130"/>
        <end position="150"/>
    </location>
</feature>
<keyword evidence="1" id="KW-0472">Membrane</keyword>
<dbReference type="EnsemblPlants" id="Pp3c23_13910V3.1">
    <property type="protein sequence ID" value="Pp3c23_13910V3.1"/>
    <property type="gene ID" value="Pp3c23_13910"/>
</dbReference>
<keyword evidence="4" id="KW-1185">Reference proteome</keyword>
<dbReference type="Gramene" id="Pp3c23_13910V3.2">
    <property type="protein sequence ID" value="Pp3c23_13910V3.2"/>
    <property type="gene ID" value="Pp3c23_13910"/>
</dbReference>
<evidence type="ECO:0000313" key="2">
    <source>
        <dbReference type="EMBL" id="PNR29353.1"/>
    </source>
</evidence>
<reference evidence="3" key="3">
    <citation type="submission" date="2020-12" db="UniProtKB">
        <authorList>
            <consortium name="EnsemblPlants"/>
        </authorList>
    </citation>
    <scope>IDENTIFICATION</scope>
</reference>
<evidence type="ECO:0000313" key="4">
    <source>
        <dbReference type="Proteomes" id="UP000006727"/>
    </source>
</evidence>
<organism evidence="2">
    <name type="scientific">Physcomitrium patens</name>
    <name type="common">Spreading-leaved earth moss</name>
    <name type="synonym">Physcomitrella patens</name>
    <dbReference type="NCBI Taxonomy" id="3218"/>
    <lineage>
        <taxon>Eukaryota</taxon>
        <taxon>Viridiplantae</taxon>
        <taxon>Streptophyta</taxon>
        <taxon>Embryophyta</taxon>
        <taxon>Bryophyta</taxon>
        <taxon>Bryophytina</taxon>
        <taxon>Bryopsida</taxon>
        <taxon>Funariidae</taxon>
        <taxon>Funariales</taxon>
        <taxon>Funariaceae</taxon>
        <taxon>Physcomitrium</taxon>
    </lineage>
</organism>
<dbReference type="EMBL" id="ABEU02000023">
    <property type="protein sequence ID" value="PNR29353.1"/>
    <property type="molecule type" value="Genomic_DNA"/>
</dbReference>